<dbReference type="EMBL" id="ML976658">
    <property type="protein sequence ID" value="KAF1979350.1"/>
    <property type="molecule type" value="Genomic_DNA"/>
</dbReference>
<feature type="region of interest" description="Disordered" evidence="1">
    <location>
        <begin position="40"/>
        <end position="69"/>
    </location>
</feature>
<dbReference type="PANTHER" id="PTHR38790:SF4">
    <property type="entry name" value="2EXR DOMAIN-CONTAINING PROTEIN"/>
    <property type="match status" value="1"/>
</dbReference>
<organism evidence="2 3">
    <name type="scientific">Bimuria novae-zelandiae CBS 107.79</name>
    <dbReference type="NCBI Taxonomy" id="1447943"/>
    <lineage>
        <taxon>Eukaryota</taxon>
        <taxon>Fungi</taxon>
        <taxon>Dikarya</taxon>
        <taxon>Ascomycota</taxon>
        <taxon>Pezizomycotina</taxon>
        <taxon>Dothideomycetes</taxon>
        <taxon>Pleosporomycetidae</taxon>
        <taxon>Pleosporales</taxon>
        <taxon>Massarineae</taxon>
        <taxon>Didymosphaeriaceae</taxon>
        <taxon>Bimuria</taxon>
    </lineage>
</organism>
<dbReference type="PANTHER" id="PTHR38790">
    <property type="entry name" value="2EXR DOMAIN-CONTAINING PROTEIN-RELATED"/>
    <property type="match status" value="1"/>
</dbReference>
<keyword evidence="3" id="KW-1185">Reference proteome</keyword>
<reference evidence="2" key="1">
    <citation type="journal article" date="2020" name="Stud. Mycol.">
        <title>101 Dothideomycetes genomes: a test case for predicting lifestyles and emergence of pathogens.</title>
        <authorList>
            <person name="Haridas S."/>
            <person name="Albert R."/>
            <person name="Binder M."/>
            <person name="Bloem J."/>
            <person name="Labutti K."/>
            <person name="Salamov A."/>
            <person name="Andreopoulos B."/>
            <person name="Baker S."/>
            <person name="Barry K."/>
            <person name="Bills G."/>
            <person name="Bluhm B."/>
            <person name="Cannon C."/>
            <person name="Castanera R."/>
            <person name="Culley D."/>
            <person name="Daum C."/>
            <person name="Ezra D."/>
            <person name="Gonzalez J."/>
            <person name="Henrissat B."/>
            <person name="Kuo A."/>
            <person name="Liang C."/>
            <person name="Lipzen A."/>
            <person name="Lutzoni F."/>
            <person name="Magnuson J."/>
            <person name="Mondo S."/>
            <person name="Nolan M."/>
            <person name="Ohm R."/>
            <person name="Pangilinan J."/>
            <person name="Park H.-J."/>
            <person name="Ramirez L."/>
            <person name="Alfaro M."/>
            <person name="Sun H."/>
            <person name="Tritt A."/>
            <person name="Yoshinaga Y."/>
            <person name="Zwiers L.-H."/>
            <person name="Turgeon B."/>
            <person name="Goodwin S."/>
            <person name="Spatafora J."/>
            <person name="Crous P."/>
            <person name="Grigoriev I."/>
        </authorList>
    </citation>
    <scope>NUCLEOTIDE SEQUENCE</scope>
    <source>
        <strain evidence="2">CBS 107.79</strain>
    </source>
</reference>
<accession>A0A6A5VS03</accession>
<evidence type="ECO:0000313" key="3">
    <source>
        <dbReference type="Proteomes" id="UP000800036"/>
    </source>
</evidence>
<name>A0A6A5VS03_9PLEO</name>
<evidence type="ECO:0000313" key="2">
    <source>
        <dbReference type="EMBL" id="KAF1979350.1"/>
    </source>
</evidence>
<proteinExistence type="predicted"/>
<protein>
    <submittedName>
        <fullName evidence="2">Uncharacterized protein</fullName>
    </submittedName>
</protein>
<sequence length="385" mass="44414">MQSSSQMEFNGCKSYGTAQQREYPLLRECGAEYDDLAEQHSYPSASRSESVNALDVDQEDSMSSTERDSITYRNRRESALLKLPAELRNYIWTLAFGWRTVHPRALRGNGDWQPQRRRLKASKWGVSYDPCLETQSDFDMYNLSLLNPEANEWHEAIRPEGGTPGFHLCDQSLPRKFHYLVPPVCKQLWDEASDCVWKTITFAFLRSGDFQHFVHFSGARLDQVRQLCIITPGIDYFNGRPLAEKDKFERGWERALRSGVMSQFKSLTGLHLVLRSFWGTSRWDTHTVEDLIFPPDECLYLPDLIQVFQQLRLRREKTTVLVANSAAGWPHGYGPFTIPKRRAMARLIRHLILLDTPDRDWSGPGQRVVMLSNKHDANGPRHAPI</sequence>
<feature type="compositionally biased region" description="Polar residues" evidence="1">
    <location>
        <begin position="41"/>
        <end position="51"/>
    </location>
</feature>
<dbReference type="Proteomes" id="UP000800036">
    <property type="component" value="Unassembled WGS sequence"/>
</dbReference>
<dbReference type="AlphaFoldDB" id="A0A6A5VS03"/>
<gene>
    <name evidence="2" type="ORF">BU23DRAFT_152640</name>
</gene>
<evidence type="ECO:0000256" key="1">
    <source>
        <dbReference type="SAM" id="MobiDB-lite"/>
    </source>
</evidence>
<dbReference type="OrthoDB" id="5413827at2759"/>